<keyword evidence="3" id="KW-0472">Membrane</keyword>
<reference evidence="5 6" key="1">
    <citation type="submission" date="2018-01" db="EMBL/GenBank/DDBJ databases">
        <title>Genome Sequencing and Assembly of Anaerobacter polyendosporus strain CT4.</title>
        <authorList>
            <person name="Tachaapaikoon C."/>
            <person name="Sutheeworapong S."/>
            <person name="Jenjaroenpun P."/>
            <person name="Wongsurawat T."/>
            <person name="Nookeaw I."/>
            <person name="Cheawchanlertfa P."/>
            <person name="Kosugi A."/>
            <person name="Cheevadhanarak S."/>
            <person name="Ratanakhanokchai K."/>
        </authorList>
    </citation>
    <scope>NUCLEOTIDE SEQUENCE [LARGE SCALE GENOMIC DNA]</scope>
    <source>
        <strain evidence="5 6">CT4</strain>
    </source>
</reference>
<evidence type="ECO:0000256" key="1">
    <source>
        <dbReference type="ARBA" id="ARBA00023224"/>
    </source>
</evidence>
<feature type="transmembrane region" description="Helical" evidence="3">
    <location>
        <begin position="162"/>
        <end position="183"/>
    </location>
</feature>
<protein>
    <submittedName>
        <fullName evidence="5">Methyl-accepting transducer</fullName>
    </submittedName>
</protein>
<feature type="transmembrane region" description="Helical" evidence="3">
    <location>
        <begin position="113"/>
        <end position="146"/>
    </location>
</feature>
<dbReference type="GO" id="GO:0016020">
    <property type="term" value="C:membrane"/>
    <property type="evidence" value="ECO:0007669"/>
    <property type="project" value="InterPro"/>
</dbReference>
<dbReference type="EMBL" id="CP025746">
    <property type="protein sequence ID" value="QAA35074.1"/>
    <property type="molecule type" value="Genomic_DNA"/>
</dbReference>
<feature type="transmembrane region" description="Helical" evidence="3">
    <location>
        <begin position="85"/>
        <end position="101"/>
    </location>
</feature>
<keyword evidence="6" id="KW-1185">Reference proteome</keyword>
<proteinExistence type="predicted"/>
<organism evidence="5 6">
    <name type="scientific">Clostridium manihotivorum</name>
    <dbReference type="NCBI Taxonomy" id="2320868"/>
    <lineage>
        <taxon>Bacteria</taxon>
        <taxon>Bacillati</taxon>
        <taxon>Bacillota</taxon>
        <taxon>Clostridia</taxon>
        <taxon>Eubacteriales</taxon>
        <taxon>Clostridiaceae</taxon>
        <taxon>Clostridium</taxon>
    </lineage>
</organism>
<dbReference type="RefSeq" id="WP_128215767.1">
    <property type="nucleotide sequence ID" value="NZ_CP025746.1"/>
</dbReference>
<dbReference type="Pfam" id="PF00015">
    <property type="entry name" value="MCPsignal"/>
    <property type="match status" value="1"/>
</dbReference>
<accession>A0A3R5QY79</accession>
<evidence type="ECO:0000313" key="6">
    <source>
        <dbReference type="Proteomes" id="UP000286268"/>
    </source>
</evidence>
<dbReference type="SUPFAM" id="SSF58104">
    <property type="entry name" value="Methyl-accepting chemotaxis protein (MCP) signaling domain"/>
    <property type="match status" value="1"/>
</dbReference>
<dbReference type="PANTHER" id="PTHR32089:SF112">
    <property type="entry name" value="LYSOZYME-LIKE PROTEIN-RELATED"/>
    <property type="match status" value="1"/>
</dbReference>
<feature type="transmembrane region" description="Helical" evidence="3">
    <location>
        <begin position="20"/>
        <end position="40"/>
    </location>
</feature>
<dbReference type="KEGG" id="cmah:C1I91_27415"/>
<keyword evidence="1 2" id="KW-0807">Transducer</keyword>
<name>A0A3R5QY79_9CLOT</name>
<evidence type="ECO:0000259" key="4">
    <source>
        <dbReference type="PROSITE" id="PS50111"/>
    </source>
</evidence>
<dbReference type="PANTHER" id="PTHR32089">
    <property type="entry name" value="METHYL-ACCEPTING CHEMOTAXIS PROTEIN MCPB"/>
    <property type="match status" value="1"/>
</dbReference>
<dbReference type="OrthoDB" id="9811961at2"/>
<evidence type="ECO:0000256" key="2">
    <source>
        <dbReference type="PROSITE-ProRule" id="PRU00284"/>
    </source>
</evidence>
<dbReference type="SMART" id="SM00283">
    <property type="entry name" value="MA"/>
    <property type="match status" value="1"/>
</dbReference>
<dbReference type="Proteomes" id="UP000286268">
    <property type="component" value="Chromosome"/>
</dbReference>
<dbReference type="AlphaFoldDB" id="A0A3R5QY79"/>
<feature type="domain" description="Methyl-accepting transducer" evidence="4">
    <location>
        <begin position="228"/>
        <end position="464"/>
    </location>
</feature>
<evidence type="ECO:0000313" key="5">
    <source>
        <dbReference type="EMBL" id="QAA35074.1"/>
    </source>
</evidence>
<keyword evidence="3" id="KW-0812">Transmembrane</keyword>
<feature type="transmembrane region" description="Helical" evidence="3">
    <location>
        <begin position="46"/>
        <end position="65"/>
    </location>
</feature>
<sequence length="511" mass="57331">MEALSNSIIDFQKKTLKFVLVIYSISALLAGIVFMSMKALNLYSEISWTSLFVLLALTFIEVIIFRLGYKYALKDEKSWNKGLRFLKGALVVICYINYLYLTRMVPSKELWIIVFYLILLSALLFDSRLTLVSIALSLLSQVYIFLNDSKLLPDEKVFLREILIRIIVISLTSFAIYIFTYFASKLFKDIAENERILKEKNDHISKLFSQLSEFSEMLLNSSTTLSTAVEQEAKSLQYIAVTSNEINNDSNDMLDKSERNKTILTNLLNINKNAADRVENTKRFSDEIIALSTQNNTSLNEALKIINNISIRINNTFEASKVLEQKSAEIDNIIGIISDISEQTNLLALNASIEAARAGELGKGFAVVAEEVRTLAEDSRHSLTDIGAILSEFKEKIKEVESLMTENNSQISSGNTILTTAVDNVSTMVNKLRISNENISSISSLTSSMITETENVVEFNSSITKLTEETINKFKLVSDSLNQNAAVGEEIAASSEYLRDLAKQMNNLTNK</sequence>
<dbReference type="PROSITE" id="PS50111">
    <property type="entry name" value="CHEMOTAXIS_TRANSDUC_2"/>
    <property type="match status" value="1"/>
</dbReference>
<keyword evidence="3" id="KW-1133">Transmembrane helix</keyword>
<dbReference type="GO" id="GO:0007165">
    <property type="term" value="P:signal transduction"/>
    <property type="evidence" value="ECO:0007669"/>
    <property type="project" value="UniProtKB-KW"/>
</dbReference>
<gene>
    <name evidence="5" type="ORF">C1I91_27415</name>
</gene>
<evidence type="ECO:0000256" key="3">
    <source>
        <dbReference type="SAM" id="Phobius"/>
    </source>
</evidence>
<dbReference type="InterPro" id="IPR004089">
    <property type="entry name" value="MCPsignal_dom"/>
</dbReference>
<dbReference type="Gene3D" id="1.10.287.950">
    <property type="entry name" value="Methyl-accepting chemotaxis protein"/>
    <property type="match status" value="1"/>
</dbReference>